<dbReference type="AlphaFoldDB" id="A0A6L9S344"/>
<dbReference type="RefSeq" id="WP_163733497.1">
    <property type="nucleotide sequence ID" value="NZ_JAAGOA010000003.1"/>
</dbReference>
<dbReference type="PANTHER" id="PTHR43639">
    <property type="entry name" value="OXIDOREDUCTASE, SHORT-CHAIN DEHYDROGENASE/REDUCTASE FAMILY (AFU_ORTHOLOGUE AFUA_5G02870)"/>
    <property type="match status" value="1"/>
</dbReference>
<dbReference type="PANTHER" id="PTHR43639:SF1">
    <property type="entry name" value="SHORT-CHAIN DEHYDROGENASE_REDUCTASE FAMILY PROTEIN"/>
    <property type="match status" value="1"/>
</dbReference>
<dbReference type="InterPro" id="IPR036291">
    <property type="entry name" value="NAD(P)-bd_dom_sf"/>
</dbReference>
<keyword evidence="2" id="KW-0560">Oxidoreductase</keyword>
<reference evidence="3 4" key="1">
    <citation type="submission" date="2020-02" db="EMBL/GenBank/DDBJ databases">
        <authorList>
            <person name="Li X.-J."/>
            <person name="Han X.-M."/>
        </authorList>
    </citation>
    <scope>NUCLEOTIDE SEQUENCE [LARGE SCALE GENOMIC DNA]</scope>
    <source>
        <strain evidence="3 4">CCTCC AB 2017055</strain>
    </source>
</reference>
<name>A0A6L9S344_9ACTN</name>
<dbReference type="GO" id="GO:0016491">
    <property type="term" value="F:oxidoreductase activity"/>
    <property type="evidence" value="ECO:0007669"/>
    <property type="project" value="UniProtKB-KW"/>
</dbReference>
<dbReference type="Gene3D" id="3.40.50.720">
    <property type="entry name" value="NAD(P)-binding Rossmann-like Domain"/>
    <property type="match status" value="1"/>
</dbReference>
<dbReference type="SUPFAM" id="SSF51735">
    <property type="entry name" value="NAD(P)-binding Rossmann-fold domains"/>
    <property type="match status" value="1"/>
</dbReference>
<comment type="similarity">
    <text evidence="1">Belongs to the short-chain dehydrogenases/reductases (SDR) family.</text>
</comment>
<accession>A0A6L9S344</accession>
<dbReference type="InterPro" id="IPR002347">
    <property type="entry name" value="SDR_fam"/>
</dbReference>
<dbReference type="PRINTS" id="PR00080">
    <property type="entry name" value="SDRFAMILY"/>
</dbReference>
<dbReference type="Pfam" id="PF13561">
    <property type="entry name" value="adh_short_C2"/>
    <property type="match status" value="1"/>
</dbReference>
<dbReference type="EMBL" id="JAAGOA010000003">
    <property type="protein sequence ID" value="NED99476.1"/>
    <property type="molecule type" value="Genomic_DNA"/>
</dbReference>
<evidence type="ECO:0000313" key="4">
    <source>
        <dbReference type="Proteomes" id="UP000475214"/>
    </source>
</evidence>
<gene>
    <name evidence="3" type="ORF">G1H10_04780</name>
</gene>
<protein>
    <submittedName>
        <fullName evidence="3">SDR family oxidoreductase</fullName>
    </submittedName>
</protein>
<dbReference type="Proteomes" id="UP000475214">
    <property type="component" value="Unassembled WGS sequence"/>
</dbReference>
<organism evidence="3 4">
    <name type="scientific">Phytoactinopolyspora halotolerans</name>
    <dbReference type="NCBI Taxonomy" id="1981512"/>
    <lineage>
        <taxon>Bacteria</taxon>
        <taxon>Bacillati</taxon>
        <taxon>Actinomycetota</taxon>
        <taxon>Actinomycetes</taxon>
        <taxon>Jiangellales</taxon>
        <taxon>Jiangellaceae</taxon>
        <taxon>Phytoactinopolyspora</taxon>
    </lineage>
</organism>
<evidence type="ECO:0000256" key="1">
    <source>
        <dbReference type="ARBA" id="ARBA00006484"/>
    </source>
</evidence>
<sequence length="251" mass="25672">MDNVLTSRLEGKVAFVTGGSRGIGAATVRRLASEGADVAFTYLRNDGKAAEVVEAVKAYGRRGMAYRIDNANAAAVVDTVNGVADTFGRLDILVNNASLFPTGSMVDTGLDDFDHTIAVNVRAPFAASAAAARRMTDGGRIITIGSNVAERAPVPGLGLYTLSKTSLIGMVKGLARELGPRGITVNVVHPGPTDTDLNPADGPNAASFAEHTALGRYADPAEVAATVAHLASADAAYITGASILADGGFSI</sequence>
<keyword evidence="4" id="KW-1185">Reference proteome</keyword>
<comment type="caution">
    <text evidence="3">The sequence shown here is derived from an EMBL/GenBank/DDBJ whole genome shotgun (WGS) entry which is preliminary data.</text>
</comment>
<proteinExistence type="inferred from homology"/>
<evidence type="ECO:0000313" key="3">
    <source>
        <dbReference type="EMBL" id="NED99476.1"/>
    </source>
</evidence>
<evidence type="ECO:0000256" key="2">
    <source>
        <dbReference type="ARBA" id="ARBA00023002"/>
    </source>
</evidence>
<dbReference type="FunFam" id="3.40.50.720:FF:000084">
    <property type="entry name" value="Short-chain dehydrogenase reductase"/>
    <property type="match status" value="1"/>
</dbReference>
<dbReference type="PRINTS" id="PR00081">
    <property type="entry name" value="GDHRDH"/>
</dbReference>
<dbReference type="CDD" id="cd05233">
    <property type="entry name" value="SDR_c"/>
    <property type="match status" value="1"/>
</dbReference>